<dbReference type="SUPFAM" id="SSF51556">
    <property type="entry name" value="Metallo-dependent hydrolases"/>
    <property type="match status" value="1"/>
</dbReference>
<keyword evidence="5" id="KW-1185">Reference proteome</keyword>
<dbReference type="Gene3D" id="3.20.20.140">
    <property type="entry name" value="Metal-dependent hydrolases"/>
    <property type="match status" value="1"/>
</dbReference>
<dbReference type="GO" id="GO:0016788">
    <property type="term" value="F:hydrolase activity, acting on ester bonds"/>
    <property type="evidence" value="ECO:0007669"/>
    <property type="project" value="UniProtKB-UniRule"/>
</dbReference>
<evidence type="ECO:0000313" key="2">
    <source>
        <dbReference type="EMBL" id="AIS31369.1"/>
    </source>
</evidence>
<dbReference type="OrthoDB" id="359310at2157"/>
<dbReference type="STRING" id="2162.BRM9_0546"/>
<dbReference type="AlphaFoldDB" id="A0A089ZUW0"/>
<dbReference type="InterPro" id="IPR001130">
    <property type="entry name" value="TatD-like"/>
</dbReference>
<dbReference type="KEGG" id="mfc:BRM9_0546"/>
<reference evidence="3" key="2">
    <citation type="submission" date="2014-09" db="EMBL/GenBank/DDBJ databases">
        <authorList>
            <person name="Bishop-Lilly K.A."/>
            <person name="Broomall S.M."/>
            <person name="Chain P.S."/>
            <person name="Chertkov O."/>
            <person name="Coyne S.R."/>
            <person name="Daligault H.E."/>
            <person name="Davenport K.W."/>
            <person name="Erkkila T."/>
            <person name="Frey K.G."/>
            <person name="Gibbons H.S."/>
            <person name="Gu W."/>
            <person name="Jaissle J."/>
            <person name="Johnson S.L."/>
            <person name="Koroleva G.I."/>
            <person name="Ladner J.T."/>
            <person name="Lo C.-C."/>
            <person name="Minogue T.D."/>
            <person name="Munk C."/>
            <person name="Palacios G.F."/>
            <person name="Redden C.L."/>
            <person name="Rosenzweig C.N."/>
            <person name="Scholz M.B."/>
            <person name="Teshima H."/>
            <person name="Xu Y."/>
        </authorList>
    </citation>
    <scope>NUCLEOTIDE SEQUENCE</scope>
    <source>
        <strain evidence="3">Mb9</strain>
    </source>
</reference>
<keyword evidence="1 2" id="KW-0378">Hydrolase</keyword>
<evidence type="ECO:0000256" key="1">
    <source>
        <dbReference type="PIRNR" id="PIRNR005295"/>
    </source>
</evidence>
<evidence type="ECO:0000313" key="4">
    <source>
        <dbReference type="Proteomes" id="UP000029661"/>
    </source>
</evidence>
<dbReference type="Pfam" id="PF01026">
    <property type="entry name" value="TatD_DNase"/>
    <property type="match status" value="1"/>
</dbReference>
<evidence type="ECO:0000313" key="5">
    <source>
        <dbReference type="Proteomes" id="UP000062768"/>
    </source>
</evidence>
<organism evidence="2 4">
    <name type="scientific">Methanobacterium formicicum</name>
    <dbReference type="NCBI Taxonomy" id="2162"/>
    <lineage>
        <taxon>Archaea</taxon>
        <taxon>Methanobacteriati</taxon>
        <taxon>Methanobacteriota</taxon>
        <taxon>Methanomada group</taxon>
        <taxon>Methanobacteria</taxon>
        <taxon>Methanobacteriales</taxon>
        <taxon>Methanobacteriaceae</taxon>
        <taxon>Methanobacterium</taxon>
    </lineage>
</organism>
<dbReference type="Proteomes" id="UP000029661">
    <property type="component" value="Chromosome"/>
</dbReference>
<dbReference type="Proteomes" id="UP000062768">
    <property type="component" value="Chromosome I"/>
</dbReference>
<protein>
    <submittedName>
        <fullName evidence="2">Hydrolase TatD family</fullName>
    </submittedName>
    <submittedName>
        <fullName evidence="3">TatD-related deoxyribonuclease</fullName>
    </submittedName>
</protein>
<dbReference type="RefSeq" id="WP_048084715.1">
    <property type="nucleotide sequence ID" value="NZ_CALCVY010000017.1"/>
</dbReference>
<comment type="similarity">
    <text evidence="1">Belongs to the metallo-dependent hydrolases superfamily.</text>
</comment>
<accession>A0A089ZUW0</accession>
<dbReference type="GO" id="GO:0046872">
    <property type="term" value="F:metal ion binding"/>
    <property type="evidence" value="ECO:0007669"/>
    <property type="project" value="UniProtKB-KW"/>
</dbReference>
<sequence>MIDAHIHADCRPYEDFKNMAVAGIESALTLAHDPLRMSTSAVVLDHFYRILENDFKRAAENGLTLKAALGLHPRSICQDYKLVLRKLPWFLDQDLVIALGEIGLETASNLEREVFRIQLEMANELGMKVAVHTPRKNKREVTIKTLSIIEGNIDPSLVVVDHVDPSIIDLMADFEGMMGVTVQPQKMTPTEAVEMLEKTFGEYGPERFMLDSDMSSSPSDPLSVPKTVHALKMAGWDDKKIDMLSCKNAAQFYGL</sequence>
<proteinExistence type="inferred from homology"/>
<dbReference type="PATRIC" id="fig|2162.10.peg.1652"/>
<dbReference type="PANTHER" id="PTHR42658">
    <property type="entry name" value="HYDROLASE TATD"/>
    <property type="match status" value="1"/>
</dbReference>
<name>A0A089ZUW0_METFO</name>
<dbReference type="InterPro" id="IPR032466">
    <property type="entry name" value="Metal_Hydrolase"/>
</dbReference>
<dbReference type="PIRSF" id="PIRSF005295">
    <property type="entry name" value="UCP005295_TatD"/>
    <property type="match status" value="1"/>
</dbReference>
<evidence type="ECO:0000313" key="3">
    <source>
        <dbReference type="EMBL" id="CEL25219.1"/>
    </source>
</evidence>
<dbReference type="EMBL" id="LN734822">
    <property type="protein sequence ID" value="CEL25219.1"/>
    <property type="molecule type" value="Genomic_DNA"/>
</dbReference>
<dbReference type="EMBL" id="CP006933">
    <property type="protein sequence ID" value="AIS31369.1"/>
    <property type="molecule type" value="Genomic_DNA"/>
</dbReference>
<keyword evidence="1" id="KW-0479">Metal-binding</keyword>
<dbReference type="GeneID" id="26739823"/>
<reference evidence="2" key="1">
    <citation type="submission" date="2013-12" db="EMBL/GenBank/DDBJ databases">
        <title>The complete genome sequence of Methanobacterium sp. BRM9.</title>
        <authorList>
            <consortium name="Pastoral Greenhouse Gas Research Consortium"/>
            <person name="Kelly W.J."/>
            <person name="Leahy S.C."/>
            <person name="Perry R."/>
            <person name="Li D."/>
            <person name="Altermann E."/>
            <person name="Lambie S.C."/>
            <person name="Attwood G.T."/>
        </authorList>
    </citation>
    <scope>NUCLEOTIDE SEQUENCE [LARGE SCALE GENOMIC DNA]</scope>
    <source>
        <strain evidence="2">BRM9</strain>
    </source>
</reference>
<dbReference type="PANTHER" id="PTHR42658:SF1">
    <property type="entry name" value="HYDROLASE TATD"/>
    <property type="match status" value="1"/>
</dbReference>
<dbReference type="InterPro" id="IPR012022">
    <property type="entry name" value="UCP005295"/>
</dbReference>
<gene>
    <name evidence="2" type="ORF">BRM9_0546</name>
    <name evidence="3" type="ORF">MB9_1584</name>
</gene>